<evidence type="ECO:0000313" key="2">
    <source>
        <dbReference type="Proteomes" id="UP000184368"/>
    </source>
</evidence>
<evidence type="ECO:0000313" key="1">
    <source>
        <dbReference type="EMBL" id="SHG19455.1"/>
    </source>
</evidence>
<dbReference type="AlphaFoldDB" id="A0A1M5HU71"/>
<gene>
    <name evidence="1" type="ORF">SAMN05444008_12060</name>
</gene>
<keyword evidence="2" id="KW-1185">Reference proteome</keyword>
<dbReference type="Proteomes" id="UP000184368">
    <property type="component" value="Unassembled WGS sequence"/>
</dbReference>
<organism evidence="1 2">
    <name type="scientific">Cnuella takakiae</name>
    <dbReference type="NCBI Taxonomy" id="1302690"/>
    <lineage>
        <taxon>Bacteria</taxon>
        <taxon>Pseudomonadati</taxon>
        <taxon>Bacteroidota</taxon>
        <taxon>Chitinophagia</taxon>
        <taxon>Chitinophagales</taxon>
        <taxon>Chitinophagaceae</taxon>
        <taxon>Cnuella</taxon>
    </lineage>
</organism>
<protein>
    <submittedName>
        <fullName evidence="1">Uncharacterized protein</fullName>
    </submittedName>
</protein>
<accession>A0A1M5HU71</accession>
<name>A0A1M5HU71_9BACT</name>
<sequence>MEMQPRIKSNILGKTIVKLALLFLDATYKRFLPLE</sequence>
<dbReference type="EMBL" id="FQUO01000020">
    <property type="protein sequence ID" value="SHG19455.1"/>
    <property type="molecule type" value="Genomic_DNA"/>
</dbReference>
<reference evidence="1 2" key="1">
    <citation type="submission" date="2016-11" db="EMBL/GenBank/DDBJ databases">
        <authorList>
            <person name="Jaros S."/>
            <person name="Januszkiewicz K."/>
            <person name="Wedrychowicz H."/>
        </authorList>
    </citation>
    <scope>NUCLEOTIDE SEQUENCE [LARGE SCALE GENOMIC DNA]</scope>
    <source>
        <strain evidence="1 2">DSM 26897</strain>
    </source>
</reference>
<proteinExistence type="predicted"/>